<protein>
    <submittedName>
        <fullName evidence="9">Threonine/serine exporter</fullName>
    </submittedName>
</protein>
<dbReference type="Proteomes" id="UP000238042">
    <property type="component" value="Unassembled WGS sequence"/>
</dbReference>
<evidence type="ECO:0000256" key="2">
    <source>
        <dbReference type="ARBA" id="ARBA00022475"/>
    </source>
</evidence>
<feature type="transmembrane region" description="Helical" evidence="7">
    <location>
        <begin position="145"/>
        <end position="162"/>
    </location>
</feature>
<reference evidence="9 10" key="1">
    <citation type="submission" date="2018-02" db="EMBL/GenBank/DDBJ databases">
        <title>Genome sequences of Apibacter spp., gut symbionts of Asian honey bees.</title>
        <authorList>
            <person name="Kwong W.K."/>
            <person name="Steele M.I."/>
            <person name="Moran N.A."/>
        </authorList>
    </citation>
    <scope>NUCLEOTIDE SEQUENCE [LARGE SCALE GENOMIC DNA]</scope>
    <source>
        <strain evidence="10">wkB301</strain>
    </source>
</reference>
<evidence type="ECO:0000256" key="7">
    <source>
        <dbReference type="SAM" id="Phobius"/>
    </source>
</evidence>
<feature type="transmembrane region" description="Helical" evidence="7">
    <location>
        <begin position="169"/>
        <end position="191"/>
    </location>
</feature>
<comment type="similarity">
    <text evidence="6">Belongs to the ThrE exporter (TC 2.A.79) family.</text>
</comment>
<feature type="transmembrane region" description="Helical" evidence="7">
    <location>
        <begin position="232"/>
        <end position="254"/>
    </location>
</feature>
<dbReference type="PANTHER" id="PTHR34390">
    <property type="entry name" value="UPF0442 PROTEIN YJJB-RELATED"/>
    <property type="match status" value="1"/>
</dbReference>
<dbReference type="GO" id="GO:0015744">
    <property type="term" value="P:succinate transport"/>
    <property type="evidence" value="ECO:0007669"/>
    <property type="project" value="TreeGrafter"/>
</dbReference>
<accession>A0A2S8ADQ5</accession>
<keyword evidence="5 7" id="KW-0472">Membrane</keyword>
<dbReference type="OrthoDB" id="9813917at2"/>
<comment type="caution">
    <text evidence="9">The sequence shown here is derived from an EMBL/GenBank/DDBJ whole genome shotgun (WGS) entry which is preliminary data.</text>
</comment>
<evidence type="ECO:0000256" key="1">
    <source>
        <dbReference type="ARBA" id="ARBA00004651"/>
    </source>
</evidence>
<feature type="domain" description="Threonine/serine exporter-like N-terminal" evidence="8">
    <location>
        <begin position="16"/>
        <end position="250"/>
    </location>
</feature>
<evidence type="ECO:0000256" key="6">
    <source>
        <dbReference type="ARBA" id="ARBA00034125"/>
    </source>
</evidence>
<gene>
    <name evidence="9" type="ORF">C4S77_05340</name>
</gene>
<keyword evidence="2" id="KW-1003">Cell membrane</keyword>
<dbReference type="AlphaFoldDB" id="A0A2S8ADQ5"/>
<dbReference type="InterPro" id="IPR050539">
    <property type="entry name" value="ThrE_Dicarb/AminoAcid_Exp"/>
</dbReference>
<feature type="transmembrane region" description="Helical" evidence="7">
    <location>
        <begin position="197"/>
        <end position="220"/>
    </location>
</feature>
<dbReference type="PANTHER" id="PTHR34390:SF2">
    <property type="entry name" value="SUCCINATE TRANSPORTER SUBUNIT YJJP-RELATED"/>
    <property type="match status" value="1"/>
</dbReference>
<proteinExistence type="inferred from homology"/>
<name>A0A2S8ADQ5_9FLAO</name>
<keyword evidence="4 7" id="KW-1133">Transmembrane helix</keyword>
<keyword evidence="3 7" id="KW-0812">Transmembrane</keyword>
<evidence type="ECO:0000313" key="10">
    <source>
        <dbReference type="Proteomes" id="UP000238042"/>
    </source>
</evidence>
<organism evidence="9 10">
    <name type="scientific">Apibacter adventoris</name>
    <dbReference type="NCBI Taxonomy" id="1679466"/>
    <lineage>
        <taxon>Bacteria</taxon>
        <taxon>Pseudomonadati</taxon>
        <taxon>Bacteroidota</taxon>
        <taxon>Flavobacteriia</taxon>
        <taxon>Flavobacteriales</taxon>
        <taxon>Weeksellaceae</taxon>
        <taxon>Apibacter</taxon>
    </lineage>
</organism>
<evidence type="ECO:0000259" key="8">
    <source>
        <dbReference type="Pfam" id="PF06738"/>
    </source>
</evidence>
<evidence type="ECO:0000256" key="4">
    <source>
        <dbReference type="ARBA" id="ARBA00022989"/>
    </source>
</evidence>
<evidence type="ECO:0000313" key="9">
    <source>
        <dbReference type="EMBL" id="PQL93087.1"/>
    </source>
</evidence>
<dbReference type="Pfam" id="PF06738">
    <property type="entry name" value="ThrE"/>
    <property type="match status" value="1"/>
</dbReference>
<dbReference type="InterPro" id="IPR010619">
    <property type="entry name" value="ThrE-like_N"/>
</dbReference>
<dbReference type="GO" id="GO:0005886">
    <property type="term" value="C:plasma membrane"/>
    <property type="evidence" value="ECO:0007669"/>
    <property type="project" value="UniProtKB-SubCell"/>
</dbReference>
<comment type="subcellular location">
    <subcellularLocation>
        <location evidence="1">Cell membrane</location>
        <topology evidence="1">Multi-pass membrane protein</topology>
    </subcellularLocation>
</comment>
<sequence>MDEPSIKIKYASELLSDVAVTLMMSGANTSRIKKNTQRIADALDFEADLFISLSGAVLSVRDRTTNEMHTIVRAIPHVGVNFEIVSEISILSWKTIQEKYDLQKVYEQLQKIKKIAHYPKPAIWFFVGLAGASLSRILGGSWLEFFVTFIATVLGLIVRQFLTEKHFNVFIVFATASFTAVSTVNICRIITDSDLKSAFAASVLFLIPGVPLINSFIDILEGYISQGISRGIQGSVLIFMIALGLFLSLFIFGYEFFN</sequence>
<dbReference type="GO" id="GO:0022857">
    <property type="term" value="F:transmembrane transporter activity"/>
    <property type="evidence" value="ECO:0007669"/>
    <property type="project" value="InterPro"/>
</dbReference>
<evidence type="ECO:0000256" key="3">
    <source>
        <dbReference type="ARBA" id="ARBA00022692"/>
    </source>
</evidence>
<dbReference type="RefSeq" id="WP_105246612.1">
    <property type="nucleotide sequence ID" value="NZ_PSZM01000036.1"/>
</dbReference>
<keyword evidence="10" id="KW-1185">Reference proteome</keyword>
<dbReference type="EMBL" id="PSZM01000036">
    <property type="protein sequence ID" value="PQL93087.1"/>
    <property type="molecule type" value="Genomic_DNA"/>
</dbReference>
<evidence type="ECO:0000256" key="5">
    <source>
        <dbReference type="ARBA" id="ARBA00023136"/>
    </source>
</evidence>